<dbReference type="PIRSF" id="PIRSF000164">
    <property type="entry name" value="DHO_oxidase"/>
    <property type="match status" value="1"/>
</dbReference>
<dbReference type="InterPro" id="IPR005719">
    <property type="entry name" value="Dihydroorotate_DH_2"/>
</dbReference>
<dbReference type="Pfam" id="PF01180">
    <property type="entry name" value="DHO_dh"/>
    <property type="match status" value="1"/>
</dbReference>
<evidence type="ECO:0000256" key="11">
    <source>
        <dbReference type="ARBA" id="ARBA00023136"/>
    </source>
</evidence>
<dbReference type="PANTHER" id="PTHR48109:SF4">
    <property type="entry name" value="DIHYDROOROTATE DEHYDROGENASE (QUINONE), MITOCHONDRIAL"/>
    <property type="match status" value="1"/>
</dbReference>
<comment type="catalytic activity">
    <reaction evidence="12">
        <text>(S)-dihydroorotate + a quinone = orotate + a quinol</text>
        <dbReference type="Rhea" id="RHEA:30187"/>
        <dbReference type="ChEBI" id="CHEBI:24646"/>
        <dbReference type="ChEBI" id="CHEBI:30839"/>
        <dbReference type="ChEBI" id="CHEBI:30864"/>
        <dbReference type="ChEBI" id="CHEBI:132124"/>
        <dbReference type="EC" id="1.3.5.2"/>
    </reaction>
</comment>
<dbReference type="Gene3D" id="3.20.20.70">
    <property type="entry name" value="Aldolase class I"/>
    <property type="match status" value="1"/>
</dbReference>
<name>E6PWA3_9ZZZZ</name>
<evidence type="ECO:0000259" key="13">
    <source>
        <dbReference type="Pfam" id="PF01180"/>
    </source>
</evidence>
<dbReference type="EC" id="1.3.5.2" evidence="6"/>
<comment type="pathway">
    <text evidence="4">Pyrimidine metabolism; UMP biosynthesis via de novo pathway; orotate from (S)-dihydroorotate (quinone route): step 1/1.</text>
</comment>
<keyword evidence="10 14" id="KW-0560">Oxidoreductase</keyword>
<dbReference type="EMBL" id="CABM01000069">
    <property type="protein sequence ID" value="CBH99210.1"/>
    <property type="molecule type" value="Genomic_DNA"/>
</dbReference>
<dbReference type="AlphaFoldDB" id="E6PWA3"/>
<dbReference type="NCBIfam" id="NF003645">
    <property type="entry name" value="PRK05286.1-2"/>
    <property type="match status" value="1"/>
</dbReference>
<evidence type="ECO:0000256" key="3">
    <source>
        <dbReference type="ARBA" id="ARBA00004370"/>
    </source>
</evidence>
<dbReference type="UniPathway" id="UPA00070">
    <property type="reaction ID" value="UER00946"/>
</dbReference>
<evidence type="ECO:0000256" key="9">
    <source>
        <dbReference type="ARBA" id="ARBA00022975"/>
    </source>
</evidence>
<dbReference type="HAMAP" id="MF_00225">
    <property type="entry name" value="DHO_dh_type2"/>
    <property type="match status" value="1"/>
</dbReference>
<dbReference type="GO" id="GO:0005737">
    <property type="term" value="C:cytoplasm"/>
    <property type="evidence" value="ECO:0007669"/>
    <property type="project" value="InterPro"/>
</dbReference>
<proteinExistence type="inferred from homology"/>
<dbReference type="InterPro" id="IPR013785">
    <property type="entry name" value="Aldolase_TIM"/>
</dbReference>
<evidence type="ECO:0000256" key="12">
    <source>
        <dbReference type="ARBA" id="ARBA00048639"/>
    </source>
</evidence>
<keyword evidence="9" id="KW-0665">Pyrimidine biosynthesis</keyword>
<evidence type="ECO:0000256" key="6">
    <source>
        <dbReference type="ARBA" id="ARBA00012791"/>
    </source>
</evidence>
<protein>
    <recommendedName>
        <fullName evidence="6">dihydroorotate dehydrogenase (quinone)</fullName>
        <ecNumber evidence="6">1.3.5.2</ecNumber>
    </recommendedName>
</protein>
<evidence type="ECO:0000256" key="5">
    <source>
        <dbReference type="ARBA" id="ARBA00005359"/>
    </source>
</evidence>
<dbReference type="GO" id="GO:0006207">
    <property type="term" value="P:'de novo' pyrimidine nucleobase biosynthetic process"/>
    <property type="evidence" value="ECO:0007669"/>
    <property type="project" value="InterPro"/>
</dbReference>
<dbReference type="NCBIfam" id="NF003644">
    <property type="entry name" value="PRK05286.1-1"/>
    <property type="match status" value="1"/>
</dbReference>
<comment type="subcellular location">
    <subcellularLocation>
        <location evidence="3">Membrane</location>
    </subcellularLocation>
</comment>
<sequence length="345" mass="36668">MPLPYALIRPLLFSLDPEAAHGLTLRGLRLLHQTGLSRLYAHPRVHDPVQLLGLSFPNRIGLAAGLDKNGEAIDALAAMGFGFIEVGTVTPRAQPGNAKPRMFRLPQAQALINRMGFNNAGLDAFLHHVRRSRRELPLGLNIGKNASTPMEQALDDYAAGLRAVYAHADYVAINVSSPNTQGLRALQTDAALEALLTGLATEREQLAQAQGKRVPLMVKVAPDLQPEQIAALADALMRHGIDGVIATNTTIARDAVAGLPHADEAGGLSGAPVREQSTRVIAQLRARLGPGYPIIGVGGILQAGDAVEKIQAGANLVQLYTGLIYQGPELVSRCAQALARMTKPH</sequence>
<evidence type="ECO:0000256" key="8">
    <source>
        <dbReference type="ARBA" id="ARBA00022643"/>
    </source>
</evidence>
<accession>E6PWA3</accession>
<feature type="domain" description="Dihydroorotate dehydrogenase catalytic" evidence="13">
    <location>
        <begin position="49"/>
        <end position="340"/>
    </location>
</feature>
<keyword evidence="8" id="KW-0288">FMN</keyword>
<reference evidence="14" key="1">
    <citation type="submission" date="2009-10" db="EMBL/GenBank/DDBJ databases">
        <title>Diversity of trophic interactions inside an arsenic-rich microbial ecosystem.</title>
        <authorList>
            <person name="Bertin P.N."/>
            <person name="Heinrich-Salmeron A."/>
            <person name="Pelletier E."/>
            <person name="Goulhen-Chollet F."/>
            <person name="Arsene-Ploetze F."/>
            <person name="Gallien S."/>
            <person name="Calteau A."/>
            <person name="Vallenet D."/>
            <person name="Casiot C."/>
            <person name="Chane-Woon-Ming B."/>
            <person name="Giloteaux L."/>
            <person name="Barakat M."/>
            <person name="Bonnefoy V."/>
            <person name="Bruneel O."/>
            <person name="Chandler M."/>
            <person name="Cleiss J."/>
            <person name="Duran R."/>
            <person name="Elbaz-Poulichet F."/>
            <person name="Fonknechten N."/>
            <person name="Lauga B."/>
            <person name="Mornico D."/>
            <person name="Ortet P."/>
            <person name="Schaeffer C."/>
            <person name="Siguier P."/>
            <person name="Alexander Thil Smith A."/>
            <person name="Van Dorsselaer A."/>
            <person name="Weissenbach J."/>
            <person name="Medigue C."/>
            <person name="Le Paslier D."/>
        </authorList>
    </citation>
    <scope>NUCLEOTIDE SEQUENCE</scope>
</reference>
<dbReference type="PROSITE" id="PS00911">
    <property type="entry name" value="DHODEHASE_1"/>
    <property type="match status" value="1"/>
</dbReference>
<dbReference type="InterPro" id="IPR005720">
    <property type="entry name" value="Dihydroorotate_DH_cat"/>
</dbReference>
<dbReference type="PANTHER" id="PTHR48109">
    <property type="entry name" value="DIHYDROOROTATE DEHYDROGENASE (QUINONE), MITOCHONDRIAL-RELATED"/>
    <property type="match status" value="1"/>
</dbReference>
<evidence type="ECO:0000256" key="7">
    <source>
        <dbReference type="ARBA" id="ARBA00022630"/>
    </source>
</evidence>
<dbReference type="NCBIfam" id="TIGR01036">
    <property type="entry name" value="pyrD_sub2"/>
    <property type="match status" value="1"/>
</dbReference>
<dbReference type="SUPFAM" id="SSF51395">
    <property type="entry name" value="FMN-linked oxidoreductases"/>
    <property type="match status" value="1"/>
</dbReference>
<comment type="cofactor">
    <cofactor evidence="1">
        <name>FMN</name>
        <dbReference type="ChEBI" id="CHEBI:58210"/>
    </cofactor>
</comment>
<evidence type="ECO:0000256" key="1">
    <source>
        <dbReference type="ARBA" id="ARBA00001917"/>
    </source>
</evidence>
<dbReference type="InterPro" id="IPR050074">
    <property type="entry name" value="DHO_dehydrogenase"/>
</dbReference>
<keyword evidence="7" id="KW-0285">Flavoprotein</keyword>
<dbReference type="GO" id="GO:0005886">
    <property type="term" value="C:plasma membrane"/>
    <property type="evidence" value="ECO:0007669"/>
    <property type="project" value="TreeGrafter"/>
</dbReference>
<evidence type="ECO:0000256" key="2">
    <source>
        <dbReference type="ARBA" id="ARBA00003125"/>
    </source>
</evidence>
<dbReference type="CDD" id="cd04738">
    <property type="entry name" value="DHOD_2_like"/>
    <property type="match status" value="1"/>
</dbReference>
<dbReference type="NCBIfam" id="NF003652">
    <property type="entry name" value="PRK05286.2-5"/>
    <property type="match status" value="1"/>
</dbReference>
<dbReference type="GO" id="GO:0044205">
    <property type="term" value="P:'de novo' UMP biosynthetic process"/>
    <property type="evidence" value="ECO:0007669"/>
    <property type="project" value="UniProtKB-UniPathway"/>
</dbReference>
<keyword evidence="11" id="KW-0472">Membrane</keyword>
<dbReference type="InterPro" id="IPR012135">
    <property type="entry name" value="Dihydroorotate_DH_1_2"/>
</dbReference>
<evidence type="ECO:0000313" key="14">
    <source>
        <dbReference type="EMBL" id="CBH99210.1"/>
    </source>
</evidence>
<comment type="similarity">
    <text evidence="5">Belongs to the dihydroorotate dehydrogenase family. Type 2 subfamily.</text>
</comment>
<organism evidence="14">
    <name type="scientific">mine drainage metagenome</name>
    <dbReference type="NCBI Taxonomy" id="410659"/>
    <lineage>
        <taxon>unclassified sequences</taxon>
        <taxon>metagenomes</taxon>
        <taxon>ecological metagenomes</taxon>
    </lineage>
</organism>
<dbReference type="InterPro" id="IPR001295">
    <property type="entry name" value="Dihydroorotate_DH_CS"/>
</dbReference>
<evidence type="ECO:0000256" key="10">
    <source>
        <dbReference type="ARBA" id="ARBA00023002"/>
    </source>
</evidence>
<comment type="caution">
    <text evidence="14">The sequence shown here is derived from an EMBL/GenBank/DDBJ whole genome shotgun (WGS) entry which is preliminary data.</text>
</comment>
<dbReference type="NCBIfam" id="NF003646">
    <property type="entry name" value="PRK05286.1-4"/>
    <property type="match status" value="1"/>
</dbReference>
<evidence type="ECO:0000256" key="4">
    <source>
        <dbReference type="ARBA" id="ARBA00005161"/>
    </source>
</evidence>
<dbReference type="GO" id="GO:0106430">
    <property type="term" value="F:dihydroorotate dehydrogenase (quinone) activity"/>
    <property type="evidence" value="ECO:0007669"/>
    <property type="project" value="UniProtKB-EC"/>
</dbReference>
<gene>
    <name evidence="14" type="primary">pyrD</name>
    <name evidence="14" type="ORF">CARN2_0389</name>
</gene>
<comment type="function">
    <text evidence="2">Catalyzes the conversion of dihydroorotate to orotate with quinone as electron acceptor.</text>
</comment>